<dbReference type="Gene3D" id="3.40.1440.60">
    <property type="entry name" value="PriA, 3(prime) DNA-binding domain"/>
    <property type="match status" value="1"/>
</dbReference>
<proteinExistence type="predicted"/>
<keyword evidence="3" id="KW-0479">Metal-binding</keyword>
<dbReference type="InterPro" id="IPR041236">
    <property type="entry name" value="PriA_C"/>
</dbReference>
<keyword evidence="8" id="KW-0067">ATP-binding</keyword>
<keyword evidence="10" id="KW-0413">Isomerase</keyword>
<keyword evidence="1" id="KW-0639">Primosome</keyword>
<evidence type="ECO:0000256" key="7">
    <source>
        <dbReference type="ARBA" id="ARBA00022833"/>
    </source>
</evidence>
<reference evidence="13 14" key="1">
    <citation type="journal article" date="2015" name="Nature">
        <title>rRNA introns, odd ribosomes, and small enigmatic genomes across a large radiation of phyla.</title>
        <authorList>
            <person name="Brown C.T."/>
            <person name="Hug L.A."/>
            <person name="Thomas B.C."/>
            <person name="Sharon I."/>
            <person name="Castelle C.J."/>
            <person name="Singh A."/>
            <person name="Wilkins M.J."/>
            <person name="Williams K.H."/>
            <person name="Banfield J.F."/>
        </authorList>
    </citation>
    <scope>NUCLEOTIDE SEQUENCE [LARGE SCALE GENOMIC DNA]</scope>
</reference>
<keyword evidence="5" id="KW-0378">Hydrolase</keyword>
<gene>
    <name evidence="13" type="ORF">UR23_C0007G0009</name>
</gene>
<dbReference type="Pfam" id="PF17764">
    <property type="entry name" value="PriA_3primeBD"/>
    <property type="match status" value="1"/>
</dbReference>
<evidence type="ECO:0000256" key="1">
    <source>
        <dbReference type="ARBA" id="ARBA00022515"/>
    </source>
</evidence>
<dbReference type="GO" id="GO:0003677">
    <property type="term" value="F:DNA binding"/>
    <property type="evidence" value="ECO:0007669"/>
    <property type="project" value="UniProtKB-KW"/>
</dbReference>
<keyword evidence="4" id="KW-0547">Nucleotide-binding</keyword>
<comment type="caution">
    <text evidence="13">The sequence shown here is derived from an EMBL/GenBank/DDBJ whole genome shotgun (WGS) entry which is preliminary data.</text>
</comment>
<dbReference type="Proteomes" id="UP000034349">
    <property type="component" value="Unassembled WGS sequence"/>
</dbReference>
<evidence type="ECO:0000256" key="8">
    <source>
        <dbReference type="ARBA" id="ARBA00022840"/>
    </source>
</evidence>
<accession>A0A0G0BE23</accession>
<evidence type="ECO:0000256" key="10">
    <source>
        <dbReference type="ARBA" id="ARBA00023235"/>
    </source>
</evidence>
<keyword evidence="2" id="KW-0235">DNA replication</keyword>
<evidence type="ECO:0000256" key="9">
    <source>
        <dbReference type="ARBA" id="ARBA00023125"/>
    </source>
</evidence>
<dbReference type="GO" id="GO:0006270">
    <property type="term" value="P:DNA replication initiation"/>
    <property type="evidence" value="ECO:0007669"/>
    <property type="project" value="TreeGrafter"/>
</dbReference>
<dbReference type="InterPro" id="IPR042115">
    <property type="entry name" value="PriA_3primeBD_sf"/>
</dbReference>
<protein>
    <submittedName>
        <fullName evidence="13">Primosomal protein N, superfamily II helicase</fullName>
    </submittedName>
</protein>
<evidence type="ECO:0000256" key="2">
    <source>
        <dbReference type="ARBA" id="ARBA00022705"/>
    </source>
</evidence>
<dbReference type="PANTHER" id="PTHR30580:SF0">
    <property type="entry name" value="PRIMOSOMAL PROTEIN N"/>
    <property type="match status" value="1"/>
</dbReference>
<name>A0A0G0BE23_9BACT</name>
<dbReference type="Gene3D" id="3.40.50.300">
    <property type="entry name" value="P-loop containing nucleotide triphosphate hydrolases"/>
    <property type="match status" value="1"/>
</dbReference>
<evidence type="ECO:0000256" key="6">
    <source>
        <dbReference type="ARBA" id="ARBA00022806"/>
    </source>
</evidence>
<feature type="domain" description="Primosomal protein N C-terminal" evidence="12">
    <location>
        <begin position="506"/>
        <end position="581"/>
    </location>
</feature>
<evidence type="ECO:0000259" key="12">
    <source>
        <dbReference type="Pfam" id="PF18074"/>
    </source>
</evidence>
<dbReference type="NCBIfam" id="TIGR00595">
    <property type="entry name" value="priA"/>
    <property type="match status" value="1"/>
</dbReference>
<evidence type="ECO:0000256" key="5">
    <source>
        <dbReference type="ARBA" id="ARBA00022801"/>
    </source>
</evidence>
<dbReference type="Pfam" id="PF18074">
    <property type="entry name" value="PriA_C"/>
    <property type="match status" value="1"/>
</dbReference>
<dbReference type="InterPro" id="IPR041222">
    <property type="entry name" value="PriA_3primeBD"/>
</dbReference>
<evidence type="ECO:0000256" key="4">
    <source>
        <dbReference type="ARBA" id="ARBA00022741"/>
    </source>
</evidence>
<dbReference type="GO" id="GO:0016787">
    <property type="term" value="F:hydrolase activity"/>
    <property type="evidence" value="ECO:0007669"/>
    <property type="project" value="UniProtKB-KW"/>
</dbReference>
<evidence type="ECO:0000313" key="14">
    <source>
        <dbReference type="Proteomes" id="UP000034349"/>
    </source>
</evidence>
<keyword evidence="9" id="KW-0238">DNA-binding</keyword>
<sequence>MFLIKVAPLTNILRPNSQEISFFSSRKLNIGSLTEIKMRNKKYPGLVLYCDTIKHQKTALRSASFALKPIEYSIIDEPVLFLYQIELAKWISEYYFTSLGIVLKKFVPLYLIKNPDKFVFKNFKFTIGSSTSNSKNTEQVLYLYPMKYVRNLNSESEIELSSRLSLKKEFDLFSKIKNGEINEIRGVKSALFAPYNNLKKIVIYEELDPSHISWDKKPHYNAIKVAKKLAKLTGAIIENKSSLPCLSSYLAIGNSLLNNEKNNNVKLVDLQNLSYGDIFTKYIFDVLRKNYQEKKSTLIYINRKGHSRLVVCRDCGFMPQCINCSITLTYHIFRKQSFLVKTIKPYLLCHYCLYKIDVPKICGKCGYHNLGLFGFGAQQVEQKLKELFSEAKILYIDSETKTANNEQGIMNNKHFIIATSAIFKFKDLEFYTVVALAPDLELNFPDYNASLNTFFNLWRLKKLAKNDFLIQTYIKENIVYNALEKNNYKLFYDNELKERKALNYPPFIEMIKLTFSHKSQKKALNEAKILHKKLEYIKDKKKLNTKIFDFMPALIYKLKGKFRYEIIIKIGNKNVKKYLLQFIPFNWEVDILE</sequence>
<dbReference type="EMBL" id="LBOK01000007">
    <property type="protein sequence ID" value="KKP37090.1"/>
    <property type="molecule type" value="Genomic_DNA"/>
</dbReference>
<evidence type="ECO:0000256" key="3">
    <source>
        <dbReference type="ARBA" id="ARBA00022723"/>
    </source>
</evidence>
<evidence type="ECO:0000313" key="13">
    <source>
        <dbReference type="EMBL" id="KKP37090.1"/>
    </source>
</evidence>
<keyword evidence="7" id="KW-0862">Zinc</keyword>
<evidence type="ECO:0000259" key="11">
    <source>
        <dbReference type="Pfam" id="PF17764"/>
    </source>
</evidence>
<dbReference type="GO" id="GO:0043138">
    <property type="term" value="F:3'-5' DNA helicase activity"/>
    <property type="evidence" value="ECO:0007669"/>
    <property type="project" value="TreeGrafter"/>
</dbReference>
<keyword evidence="6 13" id="KW-0347">Helicase</keyword>
<dbReference type="GO" id="GO:0006302">
    <property type="term" value="P:double-strand break repair"/>
    <property type="evidence" value="ECO:0007669"/>
    <property type="project" value="InterPro"/>
</dbReference>
<dbReference type="InterPro" id="IPR005259">
    <property type="entry name" value="PriA"/>
</dbReference>
<dbReference type="AlphaFoldDB" id="A0A0G0BE23"/>
<organism evidence="13 14">
    <name type="scientific">Candidatus Roizmanbacteria bacterium GW2011_GWA2_32_13</name>
    <dbReference type="NCBI Taxonomy" id="1618475"/>
    <lineage>
        <taxon>Bacteria</taxon>
        <taxon>Candidatus Roizmaniibacteriota</taxon>
    </lineage>
</organism>
<feature type="domain" description="Primosomal protein N' 3' DNA-binding" evidence="11">
    <location>
        <begin position="27"/>
        <end position="108"/>
    </location>
</feature>
<dbReference type="GO" id="GO:0005524">
    <property type="term" value="F:ATP binding"/>
    <property type="evidence" value="ECO:0007669"/>
    <property type="project" value="UniProtKB-KW"/>
</dbReference>
<dbReference type="InterPro" id="IPR027417">
    <property type="entry name" value="P-loop_NTPase"/>
</dbReference>
<dbReference type="GO" id="GO:0006310">
    <property type="term" value="P:DNA recombination"/>
    <property type="evidence" value="ECO:0007669"/>
    <property type="project" value="InterPro"/>
</dbReference>
<dbReference type="PANTHER" id="PTHR30580">
    <property type="entry name" value="PRIMOSOMAL PROTEIN N"/>
    <property type="match status" value="1"/>
</dbReference>